<name>A0A375YQ54_MYCPF</name>
<organism evidence="2 3">
    <name type="scientific">Mycolicibacterium parafortuitum</name>
    <name type="common">Mycobacterium parafortuitum</name>
    <dbReference type="NCBI Taxonomy" id="39692"/>
    <lineage>
        <taxon>Bacteria</taxon>
        <taxon>Bacillati</taxon>
        <taxon>Actinomycetota</taxon>
        <taxon>Actinomycetes</taxon>
        <taxon>Mycobacteriales</taxon>
        <taxon>Mycobacteriaceae</taxon>
        <taxon>Mycolicibacterium</taxon>
    </lineage>
</organism>
<feature type="transmembrane region" description="Helical" evidence="1">
    <location>
        <begin position="20"/>
        <end position="43"/>
    </location>
</feature>
<evidence type="ECO:0000313" key="3">
    <source>
        <dbReference type="Proteomes" id="UP000252008"/>
    </source>
</evidence>
<feature type="transmembrane region" description="Helical" evidence="1">
    <location>
        <begin position="49"/>
        <end position="71"/>
    </location>
</feature>
<keyword evidence="3" id="KW-1185">Reference proteome</keyword>
<sequence length="75" mass="7819">MSNYLTRIVRHNGGMGALRIAALAFAVLALVAGGLQLAAYFSGAFTRHLILGVFACAVGVSVGAATVASMWRPRR</sequence>
<dbReference type="Proteomes" id="UP000252008">
    <property type="component" value="Unassembled WGS sequence"/>
</dbReference>
<dbReference type="AlphaFoldDB" id="A0A375YQ54"/>
<dbReference type="STRING" id="39692.BST38_13815"/>
<gene>
    <name evidence="2" type="ORF">MPP7335_04975</name>
</gene>
<evidence type="ECO:0000313" key="2">
    <source>
        <dbReference type="EMBL" id="SRX83201.1"/>
    </source>
</evidence>
<evidence type="ECO:0000256" key="1">
    <source>
        <dbReference type="SAM" id="Phobius"/>
    </source>
</evidence>
<keyword evidence="1" id="KW-0812">Transmembrane</keyword>
<keyword evidence="1" id="KW-1133">Transmembrane helix</keyword>
<reference evidence="2 3" key="1">
    <citation type="submission" date="2018-05" db="EMBL/GenBank/DDBJ databases">
        <authorList>
            <consortium name="IHU Genomes"/>
        </authorList>
    </citation>
    <scope>NUCLEOTIDE SEQUENCE [LARGE SCALE GENOMIC DNA]</scope>
    <source>
        <strain evidence="2 3">P7335</strain>
    </source>
</reference>
<accession>A0A375YQ54</accession>
<protein>
    <submittedName>
        <fullName evidence="2">Uncharacterized protein</fullName>
    </submittedName>
</protein>
<keyword evidence="1" id="KW-0472">Membrane</keyword>
<dbReference type="EMBL" id="UEGS01000001">
    <property type="protein sequence ID" value="SRX83201.1"/>
    <property type="molecule type" value="Genomic_DNA"/>
</dbReference>
<proteinExistence type="predicted"/>